<evidence type="ECO:0000256" key="3">
    <source>
        <dbReference type="SAM" id="MobiDB-lite"/>
    </source>
</evidence>
<keyword evidence="6" id="KW-1185">Reference proteome</keyword>
<feature type="region of interest" description="Disordered" evidence="3">
    <location>
        <begin position="26"/>
        <end position="66"/>
    </location>
</feature>
<keyword evidence="1 2" id="KW-0371">Homeobox</keyword>
<proteinExistence type="predicted"/>
<feature type="DNA-binding region" description="Homeobox" evidence="1">
    <location>
        <begin position="94"/>
        <end position="154"/>
    </location>
</feature>
<feature type="compositionally biased region" description="Polar residues" evidence="3">
    <location>
        <begin position="28"/>
        <end position="49"/>
    </location>
</feature>
<protein>
    <recommendedName>
        <fullName evidence="4">Homeobox domain-containing protein</fullName>
    </recommendedName>
</protein>
<dbReference type="Gene3D" id="1.10.10.60">
    <property type="entry name" value="Homeodomain-like"/>
    <property type="match status" value="1"/>
</dbReference>
<name>A0A9P6CDT6_9AGAR</name>
<dbReference type="AlphaFoldDB" id="A0A9P6CDT6"/>
<evidence type="ECO:0000313" key="6">
    <source>
        <dbReference type="Proteomes" id="UP000807353"/>
    </source>
</evidence>
<dbReference type="CDD" id="cd00086">
    <property type="entry name" value="homeodomain"/>
    <property type="match status" value="1"/>
</dbReference>
<dbReference type="SUPFAM" id="SSF46689">
    <property type="entry name" value="Homeodomain-like"/>
    <property type="match status" value="1"/>
</dbReference>
<dbReference type="OrthoDB" id="2963517at2759"/>
<comment type="subcellular location">
    <subcellularLocation>
        <location evidence="1 2">Nucleus</location>
    </subcellularLocation>
</comment>
<dbReference type="InterPro" id="IPR001356">
    <property type="entry name" value="HD"/>
</dbReference>
<evidence type="ECO:0000256" key="2">
    <source>
        <dbReference type="RuleBase" id="RU000682"/>
    </source>
</evidence>
<keyword evidence="1 2" id="KW-0238">DNA-binding</keyword>
<dbReference type="InterPro" id="IPR009057">
    <property type="entry name" value="Homeodomain-like_sf"/>
</dbReference>
<feature type="domain" description="Homeobox" evidence="4">
    <location>
        <begin position="92"/>
        <end position="153"/>
    </location>
</feature>
<dbReference type="Proteomes" id="UP000807353">
    <property type="component" value="Unassembled WGS sequence"/>
</dbReference>
<evidence type="ECO:0000256" key="1">
    <source>
        <dbReference type="PROSITE-ProRule" id="PRU00108"/>
    </source>
</evidence>
<keyword evidence="1 2" id="KW-0539">Nucleus</keyword>
<dbReference type="GO" id="GO:0003677">
    <property type="term" value="F:DNA binding"/>
    <property type="evidence" value="ECO:0007669"/>
    <property type="project" value="UniProtKB-UniRule"/>
</dbReference>
<dbReference type="SMART" id="SM00389">
    <property type="entry name" value="HOX"/>
    <property type="match status" value="1"/>
</dbReference>
<sequence>MTRITHISTHNLSKTIHIPSIPCEISSLPPSRQRTLKRSNTSNGLNTAQKAPGPSRPIGLRKKQTHRSLRIHRNIKGELRARQKENLAFAMRIKSLENSPVNDRQLCVLRMVYDEITMYPSESWIALLAIALHRAFKQVKNWFSNERQKHRVGDSVFVFTDAGDKIRLRPLALQFRSDWSDSFFEEVIMIYHYRVRRCMRVIQ</sequence>
<accession>A0A9P6CDT6</accession>
<dbReference type="PROSITE" id="PS50071">
    <property type="entry name" value="HOMEOBOX_2"/>
    <property type="match status" value="1"/>
</dbReference>
<dbReference type="Pfam" id="PF00046">
    <property type="entry name" value="Homeodomain"/>
    <property type="match status" value="1"/>
</dbReference>
<dbReference type="EMBL" id="MU150375">
    <property type="protein sequence ID" value="KAF9457343.1"/>
    <property type="molecule type" value="Genomic_DNA"/>
</dbReference>
<organism evidence="5 6">
    <name type="scientific">Collybia nuda</name>
    <dbReference type="NCBI Taxonomy" id="64659"/>
    <lineage>
        <taxon>Eukaryota</taxon>
        <taxon>Fungi</taxon>
        <taxon>Dikarya</taxon>
        <taxon>Basidiomycota</taxon>
        <taxon>Agaricomycotina</taxon>
        <taxon>Agaricomycetes</taxon>
        <taxon>Agaricomycetidae</taxon>
        <taxon>Agaricales</taxon>
        <taxon>Tricholomatineae</taxon>
        <taxon>Clitocybaceae</taxon>
        <taxon>Collybia</taxon>
    </lineage>
</organism>
<gene>
    <name evidence="5" type="ORF">BDZ94DRAFT_1175763</name>
</gene>
<reference evidence="5" key="1">
    <citation type="submission" date="2020-11" db="EMBL/GenBank/DDBJ databases">
        <authorList>
            <consortium name="DOE Joint Genome Institute"/>
            <person name="Ahrendt S."/>
            <person name="Riley R."/>
            <person name="Andreopoulos W."/>
            <person name="Labutti K."/>
            <person name="Pangilinan J."/>
            <person name="Ruiz-Duenas F.J."/>
            <person name="Barrasa J.M."/>
            <person name="Sanchez-Garcia M."/>
            <person name="Camarero S."/>
            <person name="Miyauchi S."/>
            <person name="Serrano A."/>
            <person name="Linde D."/>
            <person name="Babiker R."/>
            <person name="Drula E."/>
            <person name="Ayuso-Fernandez I."/>
            <person name="Pacheco R."/>
            <person name="Padilla G."/>
            <person name="Ferreira P."/>
            <person name="Barriuso J."/>
            <person name="Kellner H."/>
            <person name="Castanera R."/>
            <person name="Alfaro M."/>
            <person name="Ramirez L."/>
            <person name="Pisabarro A.G."/>
            <person name="Kuo A."/>
            <person name="Tritt A."/>
            <person name="Lipzen A."/>
            <person name="He G."/>
            <person name="Yan M."/>
            <person name="Ng V."/>
            <person name="Cullen D."/>
            <person name="Martin F."/>
            <person name="Rosso M.-N."/>
            <person name="Henrissat B."/>
            <person name="Hibbett D."/>
            <person name="Martinez A.T."/>
            <person name="Grigoriev I.V."/>
        </authorList>
    </citation>
    <scope>NUCLEOTIDE SEQUENCE</scope>
    <source>
        <strain evidence="5">CBS 247.69</strain>
    </source>
</reference>
<dbReference type="GO" id="GO:0005634">
    <property type="term" value="C:nucleus"/>
    <property type="evidence" value="ECO:0007669"/>
    <property type="project" value="UniProtKB-SubCell"/>
</dbReference>
<evidence type="ECO:0000313" key="5">
    <source>
        <dbReference type="EMBL" id="KAF9457343.1"/>
    </source>
</evidence>
<comment type="caution">
    <text evidence="5">The sequence shown here is derived from an EMBL/GenBank/DDBJ whole genome shotgun (WGS) entry which is preliminary data.</text>
</comment>
<evidence type="ECO:0000259" key="4">
    <source>
        <dbReference type="PROSITE" id="PS50071"/>
    </source>
</evidence>